<dbReference type="InterPro" id="IPR002347">
    <property type="entry name" value="SDR_fam"/>
</dbReference>
<dbReference type="FunFam" id="3.40.50.720:FF:000084">
    <property type="entry name" value="Short-chain dehydrogenase reductase"/>
    <property type="match status" value="1"/>
</dbReference>
<dbReference type="Gene3D" id="3.40.50.720">
    <property type="entry name" value="NAD(P)-binding Rossmann-like Domain"/>
    <property type="match status" value="1"/>
</dbReference>
<comment type="similarity">
    <text evidence="1">Belongs to the short-chain dehydrogenases/reductases (SDR) family.</text>
</comment>
<comment type="caution">
    <text evidence="5">The sequence shown here is derived from an EMBL/GenBank/DDBJ whole genome shotgun (WGS) entry which is preliminary data.</text>
</comment>
<dbReference type="EMBL" id="LJGW01000195">
    <property type="protein sequence ID" value="OEV11707.1"/>
    <property type="molecule type" value="Genomic_DNA"/>
</dbReference>
<dbReference type="InterPro" id="IPR057326">
    <property type="entry name" value="KR_dom"/>
</dbReference>
<protein>
    <submittedName>
        <fullName evidence="5">Oxidoreductase</fullName>
    </submittedName>
</protein>
<keyword evidence="6" id="KW-1185">Reference proteome</keyword>
<feature type="domain" description="Ketoreductase" evidence="4">
    <location>
        <begin position="3"/>
        <end position="197"/>
    </location>
</feature>
<evidence type="ECO:0000313" key="6">
    <source>
        <dbReference type="Proteomes" id="UP000176005"/>
    </source>
</evidence>
<dbReference type="Proteomes" id="UP000176005">
    <property type="component" value="Unassembled WGS sequence"/>
</dbReference>
<dbReference type="PATRIC" id="fig|518642.10.peg.2357"/>
<dbReference type="PANTHER" id="PTHR43618:SF8">
    <property type="entry name" value="7ALPHA-HYDROXYSTEROID DEHYDROGENASE"/>
    <property type="match status" value="1"/>
</dbReference>
<keyword evidence="3" id="KW-0560">Oxidoreductase</keyword>
<sequence>MDRAVIVSGGGTGIGRAVARRFAADGDRVLLVGRRAEVLREAAETIAADADADAGAGGAGEVRTLAADLTDPEDARRVREEAVARFGRVDVLVNNAGGNVEYAASGADAPSGLDGVAWQWRSNFESNVLTAVLLTEALADLLQEPGRRVVLLSSIAAYRGSGTGSYAAAKAALHPYVYDMAGRLGPHGATVNAVAPGYIEATGFFGDRMTEQRRGQLAAQTVNGRVGTPEDVADVVHWLCSPGAGHVTGQIVQVNGGARYGS</sequence>
<dbReference type="Pfam" id="PF13561">
    <property type="entry name" value="adh_short_C2"/>
    <property type="match status" value="1"/>
</dbReference>
<evidence type="ECO:0000313" key="5">
    <source>
        <dbReference type="EMBL" id="OEV11707.1"/>
    </source>
</evidence>
<dbReference type="AlphaFoldDB" id="A0A1E7L672"/>
<evidence type="ECO:0000256" key="3">
    <source>
        <dbReference type="ARBA" id="ARBA00023002"/>
    </source>
</evidence>
<dbReference type="PANTHER" id="PTHR43618">
    <property type="entry name" value="7-ALPHA-HYDROXYSTEROID DEHYDROGENASE"/>
    <property type="match status" value="1"/>
</dbReference>
<evidence type="ECO:0000256" key="2">
    <source>
        <dbReference type="ARBA" id="ARBA00022857"/>
    </source>
</evidence>
<dbReference type="SMART" id="SM00822">
    <property type="entry name" value="PKS_KR"/>
    <property type="match status" value="1"/>
</dbReference>
<evidence type="ECO:0000259" key="4">
    <source>
        <dbReference type="SMART" id="SM00822"/>
    </source>
</evidence>
<reference evidence="5 6" key="1">
    <citation type="journal article" date="2016" name="Front. Microbiol.">
        <title>Comparative Genomics Analysis of Streptomyces Species Reveals Their Adaptation to the Marine Environment and Their Diversity at the Genomic Level.</title>
        <authorList>
            <person name="Tian X."/>
            <person name="Zhang Z."/>
            <person name="Yang T."/>
            <person name="Chen M."/>
            <person name="Li J."/>
            <person name="Chen F."/>
            <person name="Yang J."/>
            <person name="Li W."/>
            <person name="Zhang B."/>
            <person name="Zhang Z."/>
            <person name="Wu J."/>
            <person name="Zhang C."/>
            <person name="Long L."/>
            <person name="Xiao J."/>
        </authorList>
    </citation>
    <scope>NUCLEOTIDE SEQUENCE [LARGE SCALE GENOMIC DNA]</scope>
    <source>
        <strain evidence="5 6">SCSIO 10429</strain>
    </source>
</reference>
<dbReference type="InterPro" id="IPR052178">
    <property type="entry name" value="Sec_Metab_Biosynth_SDR"/>
</dbReference>
<name>A0A1E7L672_9ACTN</name>
<organism evidence="5 6">
    <name type="scientific">Streptomyces nanshensis</name>
    <dbReference type="NCBI Taxonomy" id="518642"/>
    <lineage>
        <taxon>Bacteria</taxon>
        <taxon>Bacillati</taxon>
        <taxon>Actinomycetota</taxon>
        <taxon>Actinomycetes</taxon>
        <taxon>Kitasatosporales</taxon>
        <taxon>Streptomycetaceae</taxon>
        <taxon>Streptomyces</taxon>
    </lineage>
</organism>
<dbReference type="CDD" id="cd05233">
    <property type="entry name" value="SDR_c"/>
    <property type="match status" value="1"/>
</dbReference>
<gene>
    <name evidence="5" type="ORF">AN218_11710</name>
</gene>
<accession>A0A1E7L672</accession>
<dbReference type="GO" id="GO:0016491">
    <property type="term" value="F:oxidoreductase activity"/>
    <property type="evidence" value="ECO:0007669"/>
    <property type="project" value="UniProtKB-KW"/>
</dbReference>
<dbReference type="PROSITE" id="PS00061">
    <property type="entry name" value="ADH_SHORT"/>
    <property type="match status" value="1"/>
</dbReference>
<dbReference type="PRINTS" id="PR00081">
    <property type="entry name" value="GDHRDH"/>
</dbReference>
<dbReference type="InterPro" id="IPR020904">
    <property type="entry name" value="Sc_DH/Rdtase_CS"/>
</dbReference>
<evidence type="ECO:0000256" key="1">
    <source>
        <dbReference type="ARBA" id="ARBA00006484"/>
    </source>
</evidence>
<dbReference type="RefSeq" id="WP_070016793.1">
    <property type="nucleotide sequence ID" value="NZ_LJGW01000195.1"/>
</dbReference>
<dbReference type="InterPro" id="IPR036291">
    <property type="entry name" value="NAD(P)-bd_dom_sf"/>
</dbReference>
<proteinExistence type="inferred from homology"/>
<dbReference type="SUPFAM" id="SSF51735">
    <property type="entry name" value="NAD(P)-binding Rossmann-fold domains"/>
    <property type="match status" value="1"/>
</dbReference>
<keyword evidence="2" id="KW-0521">NADP</keyword>